<dbReference type="InterPro" id="IPR020846">
    <property type="entry name" value="MFS_dom"/>
</dbReference>
<feature type="transmembrane region" description="Helical" evidence="4">
    <location>
        <begin position="168"/>
        <end position="186"/>
    </location>
</feature>
<proteinExistence type="predicted"/>
<feature type="transmembrane region" description="Helical" evidence="4">
    <location>
        <begin position="83"/>
        <end position="101"/>
    </location>
</feature>
<keyword evidence="2 4" id="KW-1133">Transmembrane helix</keyword>
<gene>
    <name evidence="6" type="ORF">C7389_11866</name>
</gene>
<accession>A0A4R6DRU4</accession>
<feature type="transmembrane region" description="Helical" evidence="4">
    <location>
        <begin position="279"/>
        <end position="298"/>
    </location>
</feature>
<dbReference type="InterPro" id="IPR011701">
    <property type="entry name" value="MFS"/>
</dbReference>
<organism evidence="6 7">
    <name type="scientific">Azoarcus indigens</name>
    <dbReference type="NCBI Taxonomy" id="29545"/>
    <lineage>
        <taxon>Bacteria</taxon>
        <taxon>Pseudomonadati</taxon>
        <taxon>Pseudomonadota</taxon>
        <taxon>Betaproteobacteria</taxon>
        <taxon>Rhodocyclales</taxon>
        <taxon>Zoogloeaceae</taxon>
        <taxon>Azoarcus</taxon>
    </lineage>
</organism>
<feature type="domain" description="Major facilitator superfamily (MFS) profile" evidence="5">
    <location>
        <begin position="18"/>
        <end position="393"/>
    </location>
</feature>
<feature type="transmembrane region" description="Helical" evidence="4">
    <location>
        <begin position="304"/>
        <end position="323"/>
    </location>
</feature>
<keyword evidence="1 4" id="KW-0812">Transmembrane</keyword>
<feature type="transmembrane region" description="Helical" evidence="4">
    <location>
        <begin position="217"/>
        <end position="237"/>
    </location>
</feature>
<keyword evidence="3 4" id="KW-0472">Membrane</keyword>
<evidence type="ECO:0000256" key="4">
    <source>
        <dbReference type="SAM" id="Phobius"/>
    </source>
</evidence>
<protein>
    <submittedName>
        <fullName evidence="6">CP family cyanate transporter-like MFS transporter</fullName>
    </submittedName>
</protein>
<dbReference type="EMBL" id="SNVV01000018">
    <property type="protein sequence ID" value="TDN47757.1"/>
    <property type="molecule type" value="Genomic_DNA"/>
</dbReference>
<dbReference type="SUPFAM" id="SSF103473">
    <property type="entry name" value="MFS general substrate transporter"/>
    <property type="match status" value="1"/>
</dbReference>
<comment type="caution">
    <text evidence="6">The sequence shown here is derived from an EMBL/GenBank/DDBJ whole genome shotgun (WGS) entry which is preliminary data.</text>
</comment>
<dbReference type="InterPro" id="IPR052524">
    <property type="entry name" value="MFS_Cyanate_Porter"/>
</dbReference>
<dbReference type="InterPro" id="IPR036259">
    <property type="entry name" value="MFS_trans_sf"/>
</dbReference>
<dbReference type="AlphaFoldDB" id="A0A4R6DRU4"/>
<feature type="transmembrane region" description="Helical" evidence="4">
    <location>
        <begin position="141"/>
        <end position="162"/>
    </location>
</feature>
<evidence type="ECO:0000259" key="5">
    <source>
        <dbReference type="PROSITE" id="PS50850"/>
    </source>
</evidence>
<evidence type="ECO:0000313" key="6">
    <source>
        <dbReference type="EMBL" id="TDN47757.1"/>
    </source>
</evidence>
<name>A0A4R6DRU4_9RHOO</name>
<feature type="transmembrane region" description="Helical" evidence="4">
    <location>
        <begin position="249"/>
        <end position="272"/>
    </location>
</feature>
<reference evidence="6 7" key="1">
    <citation type="submission" date="2019-03" db="EMBL/GenBank/DDBJ databases">
        <title>Genomic Encyclopedia of Type Strains, Phase IV (KMG-IV): sequencing the most valuable type-strain genomes for metagenomic binning, comparative biology and taxonomic classification.</title>
        <authorList>
            <person name="Goeker M."/>
        </authorList>
    </citation>
    <scope>NUCLEOTIDE SEQUENCE [LARGE SCALE GENOMIC DNA]</scope>
    <source>
        <strain evidence="6 7">DSM 12121</strain>
    </source>
</reference>
<feature type="transmembrane region" description="Helical" evidence="4">
    <location>
        <begin position="335"/>
        <end position="357"/>
    </location>
</feature>
<keyword evidence="7" id="KW-1185">Reference proteome</keyword>
<dbReference type="PROSITE" id="PS50850">
    <property type="entry name" value="MFS"/>
    <property type="match status" value="1"/>
</dbReference>
<evidence type="ECO:0000256" key="2">
    <source>
        <dbReference type="ARBA" id="ARBA00022989"/>
    </source>
</evidence>
<dbReference type="Pfam" id="PF07690">
    <property type="entry name" value="MFS_1"/>
    <property type="match status" value="1"/>
</dbReference>
<feature type="transmembrane region" description="Helical" evidence="4">
    <location>
        <begin position="49"/>
        <end position="76"/>
    </location>
</feature>
<evidence type="ECO:0000313" key="7">
    <source>
        <dbReference type="Proteomes" id="UP000295129"/>
    </source>
</evidence>
<feature type="transmembrane region" description="Helical" evidence="4">
    <location>
        <begin position="369"/>
        <end position="386"/>
    </location>
</feature>
<evidence type="ECO:0000256" key="1">
    <source>
        <dbReference type="ARBA" id="ARBA00022692"/>
    </source>
</evidence>
<evidence type="ECO:0000256" key="3">
    <source>
        <dbReference type="ARBA" id="ARBA00023136"/>
    </source>
</evidence>
<dbReference type="Proteomes" id="UP000295129">
    <property type="component" value="Unassembled WGS sequence"/>
</dbReference>
<dbReference type="Gene3D" id="1.20.1250.20">
    <property type="entry name" value="MFS general substrate transporter like domains"/>
    <property type="match status" value="2"/>
</dbReference>
<sequence length="406" mass="41224">MSGPALKLPPAPLSPLFLLAVVVAVGLNLRPPLATVGPLLESLRAATGMSYQAAGLLTTLPVMAMGALALGSAWVLRLGMRRGMSIGLVLILLASALRGVWAEPAGLLLSALAVGIGIALVQVLLPGVMKAGAPAAAGRLMSLYVTAIMAGAALTAALAPLLSAGLGWQATMALWALPVLPALLLWRRCAPALPAVAVAPTASGGVAVARRLRAWTLALYFGIGTSAYTLILAWYVPYYQQLGWSAQQAGLLLAGLTACEVAVGLAASWAVARWHDRRLLLVAVIAASLAGLACVVLAPLALAIPAMVLLGFGIGGLFPLTLVATLDHAGSPREAGVLVGFVQGVGYLIAGCMPFLAGGLRDALGGFEPAWMAMAGMMLVMLPMTWRLSPRSVLAYGAAAAATAAA</sequence>
<feature type="transmembrane region" description="Helical" evidence="4">
    <location>
        <begin position="12"/>
        <end position="29"/>
    </location>
</feature>
<dbReference type="PANTHER" id="PTHR23523">
    <property type="match status" value="1"/>
</dbReference>
<dbReference type="PANTHER" id="PTHR23523:SF1">
    <property type="entry name" value="CYANATE TRANSPORT PROTEIN CYNX"/>
    <property type="match status" value="1"/>
</dbReference>
<dbReference type="GO" id="GO:0022857">
    <property type="term" value="F:transmembrane transporter activity"/>
    <property type="evidence" value="ECO:0007669"/>
    <property type="project" value="InterPro"/>
</dbReference>
<feature type="transmembrane region" description="Helical" evidence="4">
    <location>
        <begin position="107"/>
        <end position="129"/>
    </location>
</feature>